<evidence type="ECO:0000256" key="4">
    <source>
        <dbReference type="ARBA" id="ARBA00023069"/>
    </source>
</evidence>
<evidence type="ECO:0000313" key="9">
    <source>
        <dbReference type="EMBL" id="KAK8870418.1"/>
    </source>
</evidence>
<accession>A0ABR2IXS1</accession>
<dbReference type="Proteomes" id="UP001470230">
    <property type="component" value="Unassembled WGS sequence"/>
</dbReference>
<comment type="similarity">
    <text evidence="2">Belongs to the IFT46 family.</text>
</comment>
<protein>
    <submittedName>
        <fullName evidence="9">Intraflagellar transport protein 46</fullName>
    </submittedName>
</protein>
<evidence type="ECO:0000256" key="2">
    <source>
        <dbReference type="ARBA" id="ARBA00007700"/>
    </source>
</evidence>
<organism evidence="9 10">
    <name type="scientific">Tritrichomonas musculus</name>
    <dbReference type="NCBI Taxonomy" id="1915356"/>
    <lineage>
        <taxon>Eukaryota</taxon>
        <taxon>Metamonada</taxon>
        <taxon>Parabasalia</taxon>
        <taxon>Tritrichomonadida</taxon>
        <taxon>Tritrichomonadidae</taxon>
        <taxon>Tritrichomonas</taxon>
    </lineage>
</organism>
<keyword evidence="6" id="KW-0966">Cell projection</keyword>
<evidence type="ECO:0000256" key="3">
    <source>
        <dbReference type="ARBA" id="ARBA00022490"/>
    </source>
</evidence>
<sequence length="322" mass="35971">MSDSDSGFGTNLGIQFGSENSNPQDSGNYKSIMNNEANGPNIQPNSQYDRSFAFDSEGDDDIGSTEQSQPPRPKSPKSRYDYFANDVSLSQPTPPRSNSPEDDQDLGGDASPELSSLFSLITNFTPNPVEMTVHWKPFLPDLVPAIGAIDAFIKVPRPDSEFDDLGLVVLDEPSISQSNPQILKMELREQYGITSPDNQCDSYIGCIENPQKNLKALNSWLESIEEIHRNRPPVNVIYTTKMPELEDLMEPWPDEFENVLKSVVLPSADMDISLEEYAKIICALLEIPVRGNLIESLHVLFSLYAQFEGNQYFQSQRQPTPT</sequence>
<keyword evidence="10" id="KW-1185">Reference proteome</keyword>
<dbReference type="EMBL" id="JAPFFF010000349">
    <property type="protein sequence ID" value="KAK8834630.1"/>
    <property type="molecule type" value="Genomic_DNA"/>
</dbReference>
<dbReference type="PANTHER" id="PTHR13376">
    <property type="entry name" value="INTRAFLAGELLAR TRANSPORT PROTEIN 46 HOMOLOG"/>
    <property type="match status" value="1"/>
</dbReference>
<evidence type="ECO:0000256" key="7">
    <source>
        <dbReference type="SAM" id="MobiDB-lite"/>
    </source>
</evidence>
<evidence type="ECO:0000256" key="1">
    <source>
        <dbReference type="ARBA" id="ARBA00004120"/>
    </source>
</evidence>
<evidence type="ECO:0000256" key="5">
    <source>
        <dbReference type="ARBA" id="ARBA00023212"/>
    </source>
</evidence>
<comment type="subcellular location">
    <subcellularLocation>
        <location evidence="1">Cytoplasm</location>
        <location evidence="1">Cytoskeleton</location>
        <location evidence="1">Cilium basal body</location>
    </subcellularLocation>
</comment>
<evidence type="ECO:0000313" key="8">
    <source>
        <dbReference type="EMBL" id="KAK8834630.1"/>
    </source>
</evidence>
<dbReference type="EMBL" id="JAPFFF010000014">
    <property type="protein sequence ID" value="KAK8870418.1"/>
    <property type="molecule type" value="Genomic_DNA"/>
</dbReference>
<evidence type="ECO:0000256" key="6">
    <source>
        <dbReference type="ARBA" id="ARBA00023273"/>
    </source>
</evidence>
<feature type="region of interest" description="Disordered" evidence="7">
    <location>
        <begin position="1"/>
        <end position="112"/>
    </location>
</feature>
<reference evidence="9 10" key="1">
    <citation type="submission" date="2024-04" db="EMBL/GenBank/DDBJ databases">
        <title>Tritrichomonas musculus Genome.</title>
        <authorList>
            <person name="Alves-Ferreira E."/>
            <person name="Grigg M."/>
            <person name="Lorenzi H."/>
            <person name="Galac M."/>
        </authorList>
    </citation>
    <scope>NUCLEOTIDE SEQUENCE [LARGE SCALE GENOMIC DNA]</scope>
    <source>
        <strain evidence="9 10">EAF2021</strain>
    </source>
</reference>
<name>A0ABR2IXS1_9EUKA</name>
<comment type="caution">
    <text evidence="9">The sequence shown here is derived from an EMBL/GenBank/DDBJ whole genome shotgun (WGS) entry which is preliminary data.</text>
</comment>
<evidence type="ECO:0000313" key="10">
    <source>
        <dbReference type="Proteomes" id="UP001470230"/>
    </source>
</evidence>
<keyword evidence="5" id="KW-0206">Cytoskeleton</keyword>
<keyword evidence="4" id="KW-0969">Cilium</keyword>
<dbReference type="PANTHER" id="PTHR13376:SF0">
    <property type="entry name" value="INTRAFLAGELLAR TRANSPORT PROTEIN 46 HOMOLOG"/>
    <property type="match status" value="1"/>
</dbReference>
<dbReference type="InterPro" id="IPR022088">
    <property type="entry name" value="Intraflagellar_transp_cmplxB"/>
</dbReference>
<keyword evidence="3" id="KW-0963">Cytoplasm</keyword>
<gene>
    <name evidence="9" type="ORF">M9Y10_008300</name>
    <name evidence="8" type="ORF">M9Y10_026559</name>
</gene>
<feature type="compositionally biased region" description="Polar residues" evidence="7">
    <location>
        <begin position="1"/>
        <end position="49"/>
    </location>
</feature>
<dbReference type="Pfam" id="PF12317">
    <property type="entry name" value="IFT46_B_C"/>
    <property type="match status" value="1"/>
</dbReference>
<proteinExistence type="inferred from homology"/>